<sequence length="359" mass="39956">MTNPYVAQMRQWRQTLTKDQRWAILISADPDALASALALKRIMAHRVRGVDIFRINEVTRPDNLAMIRYLRIPAKLWQPEKADLYTNFAMVDSQPHHNPAFQGITFDLIIDHHPLTAGQLPQAPFCDIRPGFGATSTMMTRYLQGLRIKPGPLLSTALLYGIRTDTATFERSGGEDDLRAYQWLIKHADATLLRRIIRSEYLRAWLPLFSRAFRSLRDCRGGAMVWLNEVDSADLLVAVADFFTRVHGLKWIAVCGVVEKTVVVIFRGDGSRDIGRLADACFYDVGSAGGHRNLGRAEFPLAAIPAGTKPADFIFQRLHSRKLRPVTASAAPLAENAGQQAVHSETLEPAPVQALAHGA</sequence>
<protein>
    <submittedName>
        <fullName evidence="2">Phosphoesterase</fullName>
    </submittedName>
</protein>
<gene>
    <name evidence="2" type="ORF">HF854_07910</name>
</gene>
<dbReference type="Gene3D" id="3.90.1640.10">
    <property type="entry name" value="inorganic pyrophosphatase (n-terminal core)"/>
    <property type="match status" value="1"/>
</dbReference>
<organism evidence="2 3">
    <name type="scientific">Desulfovibrio piger</name>
    <dbReference type="NCBI Taxonomy" id="901"/>
    <lineage>
        <taxon>Bacteria</taxon>
        <taxon>Pseudomonadati</taxon>
        <taxon>Thermodesulfobacteriota</taxon>
        <taxon>Desulfovibrionia</taxon>
        <taxon>Desulfovibrionales</taxon>
        <taxon>Desulfovibrionaceae</taxon>
        <taxon>Desulfovibrio</taxon>
    </lineage>
</organism>
<proteinExistence type="predicted"/>
<evidence type="ECO:0000256" key="1">
    <source>
        <dbReference type="SAM" id="MobiDB-lite"/>
    </source>
</evidence>
<dbReference type="Proteomes" id="UP000522333">
    <property type="component" value="Unassembled WGS sequence"/>
</dbReference>
<dbReference type="EMBL" id="JABAFY010000027">
    <property type="protein sequence ID" value="NME52450.1"/>
    <property type="molecule type" value="Genomic_DNA"/>
</dbReference>
<evidence type="ECO:0000313" key="2">
    <source>
        <dbReference type="EMBL" id="NME52450.1"/>
    </source>
</evidence>
<feature type="region of interest" description="Disordered" evidence="1">
    <location>
        <begin position="334"/>
        <end position="359"/>
    </location>
</feature>
<reference evidence="2 3" key="1">
    <citation type="submission" date="2020-04" db="EMBL/GenBank/DDBJ databases">
        <authorList>
            <person name="Hitch T.C.A."/>
            <person name="Wylensek D."/>
            <person name="Clavel T."/>
        </authorList>
    </citation>
    <scope>NUCLEOTIDE SEQUENCE [LARGE SCALE GENOMIC DNA]</scope>
    <source>
        <strain evidence="2 3">PG-251-APC-1</strain>
    </source>
</reference>
<dbReference type="AlphaFoldDB" id="A0A848CAZ7"/>
<accession>A0A848CAZ7</accession>
<name>A0A848CAZ7_9BACT</name>
<dbReference type="InterPro" id="IPR051319">
    <property type="entry name" value="Oligoribo/pAp-PDE_c-di-AMP_PDE"/>
</dbReference>
<evidence type="ECO:0000313" key="3">
    <source>
        <dbReference type="Proteomes" id="UP000522333"/>
    </source>
</evidence>
<dbReference type="PANTHER" id="PTHR47618:SF1">
    <property type="entry name" value="BIFUNCTIONAL OLIGORIBONUCLEASE AND PAP PHOSPHATASE NRNA"/>
    <property type="match status" value="1"/>
</dbReference>
<comment type="caution">
    <text evidence="2">The sequence shown here is derived from an EMBL/GenBank/DDBJ whole genome shotgun (WGS) entry which is preliminary data.</text>
</comment>
<dbReference type="InterPro" id="IPR038763">
    <property type="entry name" value="DHH_sf"/>
</dbReference>
<dbReference type="RefSeq" id="WP_168935805.1">
    <property type="nucleotide sequence ID" value="NZ_CAJKKT010000020.1"/>
</dbReference>
<dbReference type="PANTHER" id="PTHR47618">
    <property type="entry name" value="BIFUNCTIONAL OLIGORIBONUCLEASE AND PAP PHOSPHATASE NRNA"/>
    <property type="match status" value="1"/>
</dbReference>
<dbReference type="SUPFAM" id="SSF64182">
    <property type="entry name" value="DHH phosphoesterases"/>
    <property type="match status" value="1"/>
</dbReference>